<keyword evidence="4" id="KW-0816">Tricarboxylic acid cycle</keyword>
<dbReference type="UniPathway" id="UPA00223">
    <property type="reaction ID" value="UER00717"/>
</dbReference>
<dbReference type="GO" id="GO:0005737">
    <property type="term" value="C:cytoplasm"/>
    <property type="evidence" value="ECO:0007669"/>
    <property type="project" value="InterPro"/>
</dbReference>
<dbReference type="NCBIfam" id="TIGR01798">
    <property type="entry name" value="cit_synth_I"/>
    <property type="match status" value="1"/>
</dbReference>
<dbReference type="PROSITE" id="PS00480">
    <property type="entry name" value="CITRATE_SYNTHASE"/>
    <property type="match status" value="1"/>
</dbReference>
<dbReference type="PIRSF" id="PIRSF001369">
    <property type="entry name" value="Citrate_synth"/>
    <property type="match status" value="1"/>
</dbReference>
<dbReference type="InterPro" id="IPR024176">
    <property type="entry name" value="Citrate_synthase_bac-typ"/>
</dbReference>
<dbReference type="PANTHER" id="PTHR42871:SF1">
    <property type="entry name" value="CITRATE SYNTHASE"/>
    <property type="match status" value="1"/>
</dbReference>
<evidence type="ECO:0000256" key="2">
    <source>
        <dbReference type="ARBA" id="ARBA00010566"/>
    </source>
</evidence>
<dbReference type="GO" id="GO:0006099">
    <property type="term" value="P:tricarboxylic acid cycle"/>
    <property type="evidence" value="ECO:0007669"/>
    <property type="project" value="UniProtKB-UniPathway"/>
</dbReference>
<evidence type="ECO:0000256" key="4">
    <source>
        <dbReference type="ARBA" id="ARBA00022532"/>
    </source>
</evidence>
<keyword evidence="7" id="KW-0012">Acyltransferase</keyword>
<protein>
    <recommendedName>
        <fullName evidence="3">citrate synthase (unknown stereospecificity)</fullName>
        <ecNumber evidence="3">2.3.3.16</ecNumber>
    </recommendedName>
</protein>
<dbReference type="InterPro" id="IPR016143">
    <property type="entry name" value="Citrate_synth-like_sm_a-sub"/>
</dbReference>
<dbReference type="InterPro" id="IPR010953">
    <property type="entry name" value="Citrate_synthase_typ-I"/>
</dbReference>
<dbReference type="CDD" id="cd06114">
    <property type="entry name" value="EcCS_like"/>
    <property type="match status" value="1"/>
</dbReference>
<dbReference type="PRINTS" id="PR00143">
    <property type="entry name" value="CITRTSNTHASE"/>
</dbReference>
<organism evidence="7">
    <name type="scientific">hydrocarbon metagenome</name>
    <dbReference type="NCBI Taxonomy" id="938273"/>
    <lineage>
        <taxon>unclassified sequences</taxon>
        <taxon>metagenomes</taxon>
        <taxon>ecological metagenomes</taxon>
    </lineage>
</organism>
<comment type="similarity">
    <text evidence="2">Belongs to the citrate synthase family.</text>
</comment>
<keyword evidence="5 7" id="KW-0808">Transferase</keyword>
<dbReference type="GO" id="GO:0036440">
    <property type="term" value="F:citrate synthase activity"/>
    <property type="evidence" value="ECO:0007669"/>
    <property type="project" value="UniProtKB-EC"/>
</dbReference>
<dbReference type="AlphaFoldDB" id="A0A0W8G2Q8"/>
<comment type="pathway">
    <text evidence="1">Carbohydrate metabolism; tricarboxylic acid cycle; isocitrate from oxaloacetate: step 1/2.</text>
</comment>
<dbReference type="InterPro" id="IPR016142">
    <property type="entry name" value="Citrate_synth-like_lrg_a-sub"/>
</dbReference>
<dbReference type="Gene3D" id="1.10.580.10">
    <property type="entry name" value="Citrate Synthase, domain 1"/>
    <property type="match status" value="1"/>
</dbReference>
<evidence type="ECO:0000256" key="3">
    <source>
        <dbReference type="ARBA" id="ARBA00012972"/>
    </source>
</evidence>
<feature type="region of interest" description="Disordered" evidence="6">
    <location>
        <begin position="418"/>
        <end position="439"/>
    </location>
</feature>
<dbReference type="PANTHER" id="PTHR42871">
    <property type="entry name" value="CITRATE SYNTHASE"/>
    <property type="match status" value="1"/>
</dbReference>
<dbReference type="EMBL" id="LNQE01000328">
    <property type="protein sequence ID" value="KUG27440.1"/>
    <property type="molecule type" value="Genomic_DNA"/>
</dbReference>
<evidence type="ECO:0000313" key="7">
    <source>
        <dbReference type="EMBL" id="KUG27440.1"/>
    </source>
</evidence>
<proteinExistence type="inferred from homology"/>
<dbReference type="Pfam" id="PF00285">
    <property type="entry name" value="Citrate_synt"/>
    <property type="match status" value="1"/>
</dbReference>
<reference evidence="7" key="1">
    <citation type="journal article" date="2015" name="Proc. Natl. Acad. Sci. U.S.A.">
        <title>Networks of energetic and metabolic interactions define dynamics in microbial communities.</title>
        <authorList>
            <person name="Embree M."/>
            <person name="Liu J.K."/>
            <person name="Al-Bassam M.M."/>
            <person name="Zengler K."/>
        </authorList>
    </citation>
    <scope>NUCLEOTIDE SEQUENCE</scope>
</reference>
<evidence type="ECO:0000256" key="6">
    <source>
        <dbReference type="SAM" id="MobiDB-lite"/>
    </source>
</evidence>
<dbReference type="InterPro" id="IPR036969">
    <property type="entry name" value="Citrate_synthase_sf"/>
</dbReference>
<dbReference type="InterPro" id="IPR002020">
    <property type="entry name" value="Citrate_synthase"/>
</dbReference>
<dbReference type="Gene3D" id="2.20.28.60">
    <property type="match status" value="1"/>
</dbReference>
<dbReference type="NCBIfam" id="NF004126">
    <property type="entry name" value="PRK05614.1"/>
    <property type="match status" value="1"/>
</dbReference>
<comment type="caution">
    <text evidence="7">The sequence shown here is derived from an EMBL/GenBank/DDBJ whole genome shotgun (WGS) entry which is preliminary data.</text>
</comment>
<accession>A0A0W8G2Q8</accession>
<gene>
    <name evidence="7" type="ORF">ASZ90_002700</name>
</gene>
<dbReference type="EC" id="2.3.3.16" evidence="3"/>
<evidence type="ECO:0000256" key="5">
    <source>
        <dbReference type="ARBA" id="ARBA00022679"/>
    </source>
</evidence>
<name>A0A0W8G2Q8_9ZZZZ</name>
<sequence>MGHAKTATLTIGGRSFELPVHVGSEGEIGIDVTDLRRLTGYVAYDPGYANTGSCKSAITFVDGERGILRHRGYPIEQLAEKSSFIETAMLLIFGELPTTEERTAFRALLSEHELLHEDLLHHFDGFPPNGEPMAILSAVINSLGSYHPELLEILNLHEFRLAAAKLVSKVRTIAAFSYRKSRGLPFMYPNPDLSYCRNFLHMMFSMPNRPFEPLPQAVSALSLFLIVHADHEQNCSCSTVRMVGSTQANLFASVSSGICALWGRLHGGANAAVIEMLENIRQGQYKVSDFLDRVKQKEFRLMGFGHRVYRNFDPRARVLKKAAHDLLVSTGITDPLLDIAQELEDAALADDYFRERRLYPNVDFYSGIILRALGIPVNMFPVMFAIGRMPGWIAHWFEEYRDPAIRLHRPRQIYTGPRQRDFVPMEQRPQDNARKRETP</sequence>
<dbReference type="InterPro" id="IPR019810">
    <property type="entry name" value="Citrate_synthase_AS"/>
</dbReference>
<evidence type="ECO:0000256" key="1">
    <source>
        <dbReference type="ARBA" id="ARBA00004751"/>
    </source>
</evidence>
<dbReference type="SUPFAM" id="SSF48256">
    <property type="entry name" value="Citrate synthase"/>
    <property type="match status" value="1"/>
</dbReference>
<dbReference type="Gene3D" id="1.10.230.10">
    <property type="entry name" value="Cytochrome P450-Terp, domain 2"/>
    <property type="match status" value="1"/>
</dbReference>
<dbReference type="FunFam" id="1.10.230.10:FF:000002">
    <property type="entry name" value="Citrate synthase"/>
    <property type="match status" value="1"/>
</dbReference>